<dbReference type="AlphaFoldDB" id="A0A0E0C3L0"/>
<feature type="region of interest" description="Disordered" evidence="1">
    <location>
        <begin position="1"/>
        <end position="77"/>
    </location>
</feature>
<dbReference type="Gramene" id="OMERI01G18240.1">
    <property type="protein sequence ID" value="OMERI01G18240.1"/>
    <property type="gene ID" value="OMERI01G18240"/>
</dbReference>
<evidence type="ECO:0000313" key="3">
    <source>
        <dbReference type="Proteomes" id="UP000008021"/>
    </source>
</evidence>
<accession>A0A0E0C3L0</accession>
<dbReference type="Proteomes" id="UP000008021">
    <property type="component" value="Chromosome 1"/>
</dbReference>
<dbReference type="EnsemblPlants" id="OMERI01G18240.1">
    <property type="protein sequence ID" value="OMERI01G18240.1"/>
    <property type="gene ID" value="OMERI01G18240"/>
</dbReference>
<protein>
    <submittedName>
        <fullName evidence="2">Uncharacterized protein</fullName>
    </submittedName>
</protein>
<organism evidence="2">
    <name type="scientific">Oryza meridionalis</name>
    <dbReference type="NCBI Taxonomy" id="40149"/>
    <lineage>
        <taxon>Eukaryota</taxon>
        <taxon>Viridiplantae</taxon>
        <taxon>Streptophyta</taxon>
        <taxon>Embryophyta</taxon>
        <taxon>Tracheophyta</taxon>
        <taxon>Spermatophyta</taxon>
        <taxon>Magnoliopsida</taxon>
        <taxon>Liliopsida</taxon>
        <taxon>Poales</taxon>
        <taxon>Poaceae</taxon>
        <taxon>BOP clade</taxon>
        <taxon>Oryzoideae</taxon>
        <taxon>Oryzeae</taxon>
        <taxon>Oryzinae</taxon>
        <taxon>Oryza</taxon>
    </lineage>
</organism>
<reference evidence="2" key="1">
    <citation type="submission" date="2015-04" db="UniProtKB">
        <authorList>
            <consortium name="EnsemblPlants"/>
        </authorList>
    </citation>
    <scope>IDENTIFICATION</scope>
</reference>
<evidence type="ECO:0000256" key="1">
    <source>
        <dbReference type="SAM" id="MobiDB-lite"/>
    </source>
</evidence>
<dbReference type="HOGENOM" id="CLU_2642229_0_0_1"/>
<proteinExistence type="predicted"/>
<keyword evidence="3" id="KW-1185">Reference proteome</keyword>
<feature type="compositionally biased region" description="Gly residues" evidence="1">
    <location>
        <begin position="67"/>
        <end position="77"/>
    </location>
</feature>
<reference evidence="2" key="2">
    <citation type="submission" date="2018-05" db="EMBL/GenBank/DDBJ databases">
        <title>OmerRS3 (Oryza meridionalis Reference Sequence Version 3).</title>
        <authorList>
            <person name="Zhang J."/>
            <person name="Kudrna D."/>
            <person name="Lee S."/>
            <person name="Talag J."/>
            <person name="Welchert J."/>
            <person name="Wing R.A."/>
        </authorList>
    </citation>
    <scope>NUCLEOTIDE SEQUENCE [LARGE SCALE GENOMIC DNA]</scope>
    <source>
        <strain evidence="2">cv. OR44</strain>
    </source>
</reference>
<sequence>MPSPCQQRRLATSSVGSGAGVRHAESSLRQRRGTGRRGGMGQGAAETSGVNICGAGGAAETSASVVGDGGEVGGAME</sequence>
<feature type="compositionally biased region" description="Polar residues" evidence="1">
    <location>
        <begin position="1"/>
        <end position="16"/>
    </location>
</feature>
<name>A0A0E0C3L0_9ORYZ</name>
<evidence type="ECO:0000313" key="2">
    <source>
        <dbReference type="EnsemblPlants" id="OMERI01G18240.1"/>
    </source>
</evidence>